<dbReference type="GO" id="GO:0034473">
    <property type="term" value="P:U1 snRNA 3'-end processing"/>
    <property type="evidence" value="ECO:0007669"/>
    <property type="project" value="TreeGrafter"/>
</dbReference>
<dbReference type="InterPro" id="IPR020568">
    <property type="entry name" value="Ribosomal_Su5_D2-typ_SF"/>
</dbReference>
<comment type="subcellular location">
    <subcellularLocation>
        <location evidence="1">Cytoplasm</location>
    </subcellularLocation>
    <subcellularLocation>
        <location evidence="2">Nucleus</location>
        <location evidence="2">Nucleolus</location>
    </subcellularLocation>
</comment>
<feature type="domain" description="Exoribonuclease phosphorolytic" evidence="8">
    <location>
        <begin position="232"/>
        <end position="296"/>
    </location>
</feature>
<dbReference type="KEGG" id="mng:MNEG_8994"/>
<sequence>MQAEVSDAERLYIAQGVAQDLRNDGRGCRDLRPLELELGVIAAANGSSRLHVGATDVIAGVKVSLGQPEAGAPDKGQVFVSVECSSCASPEFKASPVERPGKGPAAVEQAGLRGSGRGLAAAAAAAARSQGRGGEDWGIDMAAALQSALRATMDRHALCVLSGKTCWLVHVDCLVLNDGGAVLGALSVAARAALAVTRLPKVEVTMGEGEDDEPEIELGDDSEGTPLDVTTLPVIVTLGQIGSRCVADLTAEEEPCASAVLHVAVGPQGRVAGSSKAGGGGIGQAVLIEMLETAQQLGPRVIRELDSFLAASAAAPGG</sequence>
<name>A0A0D2MDY6_9CHLO</name>
<dbReference type="InterPro" id="IPR001247">
    <property type="entry name" value="ExoRNase_PH_dom1"/>
</dbReference>
<keyword evidence="5" id="KW-0271">Exosome</keyword>
<dbReference type="RefSeq" id="XP_013897991.1">
    <property type="nucleotide sequence ID" value="XM_014042537.1"/>
</dbReference>
<dbReference type="GO" id="GO:0071035">
    <property type="term" value="P:nuclear polyadenylation-dependent rRNA catabolic process"/>
    <property type="evidence" value="ECO:0007669"/>
    <property type="project" value="TreeGrafter"/>
</dbReference>
<evidence type="ECO:0000256" key="2">
    <source>
        <dbReference type="ARBA" id="ARBA00004604"/>
    </source>
</evidence>
<dbReference type="Pfam" id="PF01138">
    <property type="entry name" value="RNase_PH"/>
    <property type="match status" value="2"/>
</dbReference>
<dbReference type="GO" id="GO:0071028">
    <property type="term" value="P:nuclear mRNA surveillance"/>
    <property type="evidence" value="ECO:0007669"/>
    <property type="project" value="TreeGrafter"/>
</dbReference>
<dbReference type="PANTHER" id="PTHR11097:SF8">
    <property type="entry name" value="EXOSOME COMPLEX COMPONENT RRP42"/>
    <property type="match status" value="1"/>
</dbReference>
<dbReference type="GeneID" id="25741869"/>
<dbReference type="SUPFAM" id="SSF55666">
    <property type="entry name" value="Ribonuclease PH domain 2-like"/>
    <property type="match status" value="1"/>
</dbReference>
<dbReference type="PANTHER" id="PTHR11097">
    <property type="entry name" value="EXOSOME COMPLEX EXONUCLEASE RIBOSOMAL RNA PROCESSING PROTEIN"/>
    <property type="match status" value="1"/>
</dbReference>
<dbReference type="GO" id="GO:0016075">
    <property type="term" value="P:rRNA catabolic process"/>
    <property type="evidence" value="ECO:0007669"/>
    <property type="project" value="TreeGrafter"/>
</dbReference>
<dbReference type="GO" id="GO:0000467">
    <property type="term" value="P:exonucleolytic trimming to generate mature 3'-end of 5.8S rRNA from tricistronic rRNA transcript (SSU-rRNA, 5.8S rRNA, LSU-rRNA)"/>
    <property type="evidence" value="ECO:0007669"/>
    <property type="project" value="TreeGrafter"/>
</dbReference>
<dbReference type="GO" id="GO:0034476">
    <property type="term" value="P:U5 snRNA 3'-end processing"/>
    <property type="evidence" value="ECO:0007669"/>
    <property type="project" value="TreeGrafter"/>
</dbReference>
<dbReference type="Gene3D" id="3.30.230.70">
    <property type="entry name" value="GHMP Kinase, N-terminal domain"/>
    <property type="match status" value="1"/>
</dbReference>
<evidence type="ECO:0000259" key="7">
    <source>
        <dbReference type="Pfam" id="PF01138"/>
    </source>
</evidence>
<dbReference type="GO" id="GO:0005730">
    <property type="term" value="C:nucleolus"/>
    <property type="evidence" value="ECO:0007669"/>
    <property type="project" value="UniProtKB-SubCell"/>
</dbReference>
<dbReference type="CDD" id="cd11367">
    <property type="entry name" value="RNase_PH_RRP42"/>
    <property type="match status" value="1"/>
</dbReference>
<evidence type="ECO:0000256" key="4">
    <source>
        <dbReference type="ARBA" id="ARBA00022490"/>
    </source>
</evidence>
<dbReference type="InterPro" id="IPR027408">
    <property type="entry name" value="PNPase/RNase_PH_dom_sf"/>
</dbReference>
<proteinExistence type="inferred from homology"/>
<protein>
    <recommendedName>
        <fullName evidence="6">Ribosomal RNA-processing protein 42</fullName>
    </recommendedName>
</protein>
<accession>A0A0D2MDY6</accession>
<dbReference type="GO" id="GO:0004527">
    <property type="term" value="F:exonuclease activity"/>
    <property type="evidence" value="ECO:0007669"/>
    <property type="project" value="UniProtKB-KW"/>
</dbReference>
<dbReference type="STRING" id="145388.A0A0D2MDY6"/>
<organism evidence="9 10">
    <name type="scientific">Monoraphidium neglectum</name>
    <dbReference type="NCBI Taxonomy" id="145388"/>
    <lineage>
        <taxon>Eukaryota</taxon>
        <taxon>Viridiplantae</taxon>
        <taxon>Chlorophyta</taxon>
        <taxon>core chlorophytes</taxon>
        <taxon>Chlorophyceae</taxon>
        <taxon>CS clade</taxon>
        <taxon>Sphaeropleales</taxon>
        <taxon>Selenastraceae</taxon>
        <taxon>Monoraphidium</taxon>
    </lineage>
</organism>
<dbReference type="EMBL" id="KK102000">
    <property type="protein sequence ID" value="KIY98971.1"/>
    <property type="molecule type" value="Genomic_DNA"/>
</dbReference>
<dbReference type="GO" id="GO:0071038">
    <property type="term" value="P:TRAMP-dependent tRNA surveillance pathway"/>
    <property type="evidence" value="ECO:0007669"/>
    <property type="project" value="TreeGrafter"/>
</dbReference>
<evidence type="ECO:0000259" key="8">
    <source>
        <dbReference type="Pfam" id="PF03725"/>
    </source>
</evidence>
<dbReference type="Proteomes" id="UP000054498">
    <property type="component" value="Unassembled WGS sequence"/>
</dbReference>
<dbReference type="GO" id="GO:0000177">
    <property type="term" value="C:cytoplasmic exosome (RNase complex)"/>
    <property type="evidence" value="ECO:0007669"/>
    <property type="project" value="TreeGrafter"/>
</dbReference>
<reference evidence="9 10" key="1">
    <citation type="journal article" date="2013" name="BMC Genomics">
        <title>Reconstruction of the lipid metabolism for the microalga Monoraphidium neglectum from its genome sequence reveals characteristics suitable for biofuel production.</title>
        <authorList>
            <person name="Bogen C."/>
            <person name="Al-Dilaimi A."/>
            <person name="Albersmeier A."/>
            <person name="Wichmann J."/>
            <person name="Grundmann M."/>
            <person name="Rupp O."/>
            <person name="Lauersen K.J."/>
            <person name="Blifernez-Klassen O."/>
            <person name="Kalinowski J."/>
            <person name="Goesmann A."/>
            <person name="Mussgnug J.H."/>
            <person name="Kruse O."/>
        </authorList>
    </citation>
    <scope>NUCLEOTIDE SEQUENCE [LARGE SCALE GENOMIC DNA]</scope>
    <source>
        <strain evidence="9 10">SAG 48.87</strain>
    </source>
</reference>
<evidence type="ECO:0000256" key="3">
    <source>
        <dbReference type="ARBA" id="ARBA00006678"/>
    </source>
</evidence>
<feature type="domain" description="Exoribonuclease phosphorolytic" evidence="7">
    <location>
        <begin position="128"/>
        <end position="200"/>
    </location>
</feature>
<evidence type="ECO:0000256" key="6">
    <source>
        <dbReference type="ARBA" id="ARBA00042523"/>
    </source>
</evidence>
<gene>
    <name evidence="9" type="ORF">MNEG_8994</name>
</gene>
<keyword evidence="9" id="KW-0378">Hydrolase</keyword>
<dbReference type="InterPro" id="IPR050590">
    <property type="entry name" value="Exosome_comp_Rrp42_subfam"/>
</dbReference>
<dbReference type="InterPro" id="IPR015847">
    <property type="entry name" value="ExoRNase_PH_dom2"/>
</dbReference>
<dbReference type="InterPro" id="IPR036345">
    <property type="entry name" value="ExoRNase_PH_dom2_sf"/>
</dbReference>
<evidence type="ECO:0000313" key="9">
    <source>
        <dbReference type="EMBL" id="KIY98971.1"/>
    </source>
</evidence>
<evidence type="ECO:0000256" key="5">
    <source>
        <dbReference type="ARBA" id="ARBA00022835"/>
    </source>
</evidence>
<feature type="domain" description="Exoribonuclease phosphorolytic" evidence="7">
    <location>
        <begin position="31"/>
        <end position="98"/>
    </location>
</feature>
<dbReference type="GO" id="GO:0000176">
    <property type="term" value="C:nuclear exosome (RNase complex)"/>
    <property type="evidence" value="ECO:0007669"/>
    <property type="project" value="TreeGrafter"/>
</dbReference>
<dbReference type="AlphaFoldDB" id="A0A0D2MDY6"/>
<evidence type="ECO:0000313" key="10">
    <source>
        <dbReference type="Proteomes" id="UP000054498"/>
    </source>
</evidence>
<dbReference type="OrthoDB" id="272245at2759"/>
<dbReference type="Pfam" id="PF03725">
    <property type="entry name" value="RNase_PH_C"/>
    <property type="match status" value="1"/>
</dbReference>
<comment type="similarity">
    <text evidence="3">Belongs to the RNase PH family.</text>
</comment>
<evidence type="ECO:0000256" key="1">
    <source>
        <dbReference type="ARBA" id="ARBA00004496"/>
    </source>
</evidence>
<keyword evidence="9" id="KW-0540">Nuclease</keyword>
<keyword evidence="4" id="KW-0963">Cytoplasm</keyword>
<keyword evidence="9" id="KW-0269">Exonuclease</keyword>
<dbReference type="SUPFAM" id="SSF54211">
    <property type="entry name" value="Ribosomal protein S5 domain 2-like"/>
    <property type="match status" value="1"/>
</dbReference>
<dbReference type="GO" id="GO:0034475">
    <property type="term" value="P:U4 snRNA 3'-end processing"/>
    <property type="evidence" value="ECO:0007669"/>
    <property type="project" value="TreeGrafter"/>
</dbReference>
<keyword evidence="10" id="KW-1185">Reference proteome</keyword>
<dbReference type="GO" id="GO:0035925">
    <property type="term" value="F:mRNA 3'-UTR AU-rich region binding"/>
    <property type="evidence" value="ECO:0007669"/>
    <property type="project" value="TreeGrafter"/>
</dbReference>